<accession>A0ABZ2LXI4</accession>
<sequence length="96" mass="10535">MIVIVIVGAIAGDVRRHVVRLRAPIANDIGRVLYPSTPRSDGLGFAMAAREVKAVFCGQSRKGKSFESFFELFEDSLFEFTSNMCSSPPKHEGSMP</sequence>
<name>A0ABZ2LXI4_9BACT</name>
<dbReference type="Proteomes" id="UP001370348">
    <property type="component" value="Chromosome"/>
</dbReference>
<gene>
    <name evidence="1" type="ORF">LZC94_45455</name>
</gene>
<reference evidence="1 2" key="1">
    <citation type="submission" date="2021-12" db="EMBL/GenBank/DDBJ databases">
        <title>Discovery of the Pendulisporaceae a myxobacterial family with distinct sporulation behavior and unique specialized metabolism.</title>
        <authorList>
            <person name="Garcia R."/>
            <person name="Popoff A."/>
            <person name="Bader C.D."/>
            <person name="Loehr J."/>
            <person name="Walesch S."/>
            <person name="Walt C."/>
            <person name="Boldt J."/>
            <person name="Bunk B."/>
            <person name="Haeckl F.J.F.P.J."/>
            <person name="Gunesch A.P."/>
            <person name="Birkelbach J."/>
            <person name="Nuebel U."/>
            <person name="Pietschmann T."/>
            <person name="Bach T."/>
            <person name="Mueller R."/>
        </authorList>
    </citation>
    <scope>NUCLEOTIDE SEQUENCE [LARGE SCALE GENOMIC DNA]</scope>
    <source>
        <strain evidence="1 2">MSr11954</strain>
    </source>
</reference>
<proteinExistence type="predicted"/>
<protein>
    <submittedName>
        <fullName evidence="1">Uncharacterized protein</fullName>
    </submittedName>
</protein>
<keyword evidence="2" id="KW-1185">Reference proteome</keyword>
<evidence type="ECO:0000313" key="1">
    <source>
        <dbReference type="EMBL" id="WXB15055.1"/>
    </source>
</evidence>
<dbReference type="EMBL" id="CP089984">
    <property type="protein sequence ID" value="WXB15055.1"/>
    <property type="molecule type" value="Genomic_DNA"/>
</dbReference>
<dbReference type="RefSeq" id="WP_394824679.1">
    <property type="nucleotide sequence ID" value="NZ_CP089984.1"/>
</dbReference>
<evidence type="ECO:0000313" key="2">
    <source>
        <dbReference type="Proteomes" id="UP001370348"/>
    </source>
</evidence>
<organism evidence="1 2">
    <name type="scientific">Pendulispora albinea</name>
    <dbReference type="NCBI Taxonomy" id="2741071"/>
    <lineage>
        <taxon>Bacteria</taxon>
        <taxon>Pseudomonadati</taxon>
        <taxon>Myxococcota</taxon>
        <taxon>Myxococcia</taxon>
        <taxon>Myxococcales</taxon>
        <taxon>Sorangiineae</taxon>
        <taxon>Pendulisporaceae</taxon>
        <taxon>Pendulispora</taxon>
    </lineage>
</organism>